<accession>A0A8X6QYH6</accession>
<keyword evidence="2" id="KW-1185">Reference proteome</keyword>
<dbReference type="EMBL" id="BMAW01038331">
    <property type="protein sequence ID" value="GFU51767.1"/>
    <property type="molecule type" value="Genomic_DNA"/>
</dbReference>
<evidence type="ECO:0000313" key="2">
    <source>
        <dbReference type="Proteomes" id="UP000887013"/>
    </source>
</evidence>
<evidence type="ECO:0000313" key="1">
    <source>
        <dbReference type="EMBL" id="GFU51767.1"/>
    </source>
</evidence>
<gene>
    <name evidence="1" type="ORF">NPIL_274231</name>
</gene>
<name>A0A8X6QYH6_NEPPI</name>
<dbReference type="OrthoDB" id="6421848at2759"/>
<sequence>MDIQEPEFKFVRDVIRHVLSDYWPGIQWTPCGIFVHRNHDSPFSPAIQRKIDEILNMKGVMLHENYDEWVSREFISRWQHEEFCRQAIEAMVSPGPEEVKMHFLVVCASLSLIAALSVFYGLREAPDFSLKLILKHFEYLLNLGVITETFWIELEMFCAL</sequence>
<organism evidence="1 2">
    <name type="scientific">Nephila pilipes</name>
    <name type="common">Giant wood spider</name>
    <name type="synonym">Nephila maculata</name>
    <dbReference type="NCBI Taxonomy" id="299642"/>
    <lineage>
        <taxon>Eukaryota</taxon>
        <taxon>Metazoa</taxon>
        <taxon>Ecdysozoa</taxon>
        <taxon>Arthropoda</taxon>
        <taxon>Chelicerata</taxon>
        <taxon>Arachnida</taxon>
        <taxon>Araneae</taxon>
        <taxon>Araneomorphae</taxon>
        <taxon>Entelegynae</taxon>
        <taxon>Araneoidea</taxon>
        <taxon>Nephilidae</taxon>
        <taxon>Nephila</taxon>
    </lineage>
</organism>
<comment type="caution">
    <text evidence="1">The sequence shown here is derived from an EMBL/GenBank/DDBJ whole genome shotgun (WGS) entry which is preliminary data.</text>
</comment>
<reference evidence="1" key="1">
    <citation type="submission" date="2020-08" db="EMBL/GenBank/DDBJ databases">
        <title>Multicomponent nature underlies the extraordinary mechanical properties of spider dragline silk.</title>
        <authorList>
            <person name="Kono N."/>
            <person name="Nakamura H."/>
            <person name="Mori M."/>
            <person name="Yoshida Y."/>
            <person name="Ohtoshi R."/>
            <person name="Malay A.D."/>
            <person name="Moran D.A.P."/>
            <person name="Tomita M."/>
            <person name="Numata K."/>
            <person name="Arakawa K."/>
        </authorList>
    </citation>
    <scope>NUCLEOTIDE SEQUENCE</scope>
</reference>
<protein>
    <submittedName>
        <fullName evidence="1">Uncharacterized protein</fullName>
    </submittedName>
</protein>
<proteinExistence type="predicted"/>
<dbReference type="AlphaFoldDB" id="A0A8X6QYH6"/>
<dbReference type="Proteomes" id="UP000887013">
    <property type="component" value="Unassembled WGS sequence"/>
</dbReference>